<dbReference type="SMART" id="SM01245">
    <property type="entry name" value="Jag_N"/>
    <property type="match status" value="1"/>
</dbReference>
<dbReference type="InterPro" id="IPR039247">
    <property type="entry name" value="KhpB"/>
</dbReference>
<dbReference type="HAMAP" id="MF_00867">
    <property type="entry name" value="KhpB"/>
    <property type="match status" value="1"/>
</dbReference>
<feature type="domain" description="R3H" evidence="7">
    <location>
        <begin position="139"/>
        <end position="204"/>
    </location>
</feature>
<dbReference type="InterPro" id="IPR038008">
    <property type="entry name" value="Jag_KH"/>
</dbReference>
<dbReference type="NCBIfam" id="NF041568">
    <property type="entry name" value="Jag_EloR"/>
    <property type="match status" value="1"/>
</dbReference>
<keyword evidence="5 6" id="KW-0961">Cell wall biogenesis/degradation</keyword>
<comment type="caution">
    <text evidence="6">Lacks conserved residue(s) required for the propagation of feature annotation.</text>
</comment>
<dbReference type="RefSeq" id="WP_059032087.1">
    <property type="nucleotide sequence ID" value="NZ_BSDN01000003.1"/>
</dbReference>
<dbReference type="Proteomes" id="UP000062160">
    <property type="component" value="Unassembled WGS sequence"/>
</dbReference>
<dbReference type="InterPro" id="IPR034079">
    <property type="entry name" value="R3H_KhpB"/>
</dbReference>
<dbReference type="Pfam" id="PF14804">
    <property type="entry name" value="Jag_N"/>
    <property type="match status" value="1"/>
</dbReference>
<dbReference type="PANTHER" id="PTHR35800:SF1">
    <property type="entry name" value="RNA-BINDING PROTEIN KHPB"/>
    <property type="match status" value="1"/>
</dbReference>
<dbReference type="InterPro" id="IPR036867">
    <property type="entry name" value="R3H_dom_sf"/>
</dbReference>
<keyword evidence="9" id="KW-1185">Reference proteome</keyword>
<dbReference type="AlphaFoldDB" id="A0A0U9HDH9"/>
<comment type="function">
    <text evidence="6">A probable RNA chaperone. Forms a complex with KhpA which binds to cellular RNA and controls its expression. Plays a role in peptidoglycan (PG) homeostasis and cell length regulation.</text>
</comment>
<dbReference type="GO" id="GO:0003723">
    <property type="term" value="F:RNA binding"/>
    <property type="evidence" value="ECO:0007669"/>
    <property type="project" value="UniProtKB-UniRule"/>
</dbReference>
<dbReference type="GO" id="GO:0009252">
    <property type="term" value="P:peptidoglycan biosynthetic process"/>
    <property type="evidence" value="ECO:0007669"/>
    <property type="project" value="UniProtKB-UniRule"/>
</dbReference>
<dbReference type="PANTHER" id="PTHR35800">
    <property type="entry name" value="PROTEIN JAG"/>
    <property type="match status" value="1"/>
</dbReference>
<evidence type="ECO:0000259" key="7">
    <source>
        <dbReference type="PROSITE" id="PS51061"/>
    </source>
</evidence>
<dbReference type="InterPro" id="IPR015946">
    <property type="entry name" value="KH_dom-like_a/b"/>
</dbReference>
<dbReference type="CDD" id="cd02644">
    <property type="entry name" value="R3H_jag"/>
    <property type="match status" value="1"/>
</dbReference>
<dbReference type="Gene3D" id="3.30.1370.50">
    <property type="entry name" value="R3H-like domain"/>
    <property type="match status" value="1"/>
</dbReference>
<evidence type="ECO:0000256" key="6">
    <source>
        <dbReference type="HAMAP-Rule" id="MF_00867"/>
    </source>
</evidence>
<evidence type="ECO:0000256" key="2">
    <source>
        <dbReference type="ARBA" id="ARBA00022884"/>
    </source>
</evidence>
<dbReference type="Gene3D" id="3.30.300.20">
    <property type="match status" value="1"/>
</dbReference>
<evidence type="ECO:0000256" key="1">
    <source>
        <dbReference type="ARBA" id="ARBA00022490"/>
    </source>
</evidence>
<evidence type="ECO:0000256" key="3">
    <source>
        <dbReference type="ARBA" id="ARBA00022960"/>
    </source>
</evidence>
<name>A0A0U9HDH9_9FIRM</name>
<accession>A0A0U9HDH9</accession>
<keyword evidence="2 6" id="KW-0694">RNA-binding</keyword>
<dbReference type="PROSITE" id="PS50084">
    <property type="entry name" value="KH_TYPE_1"/>
    <property type="match status" value="1"/>
</dbReference>
<comment type="subunit">
    <text evidence="6">Forms a complex with KhpA.</text>
</comment>
<proteinExistence type="inferred from homology"/>
<dbReference type="Pfam" id="PF13083">
    <property type="entry name" value="KH_KhpA-B"/>
    <property type="match status" value="1"/>
</dbReference>
<comment type="domain">
    <text evidence="6">Has an N-terminal Jag-N domain and 2 RNA-binding domains (KH and R3H).</text>
</comment>
<dbReference type="GO" id="GO:0008360">
    <property type="term" value="P:regulation of cell shape"/>
    <property type="evidence" value="ECO:0007669"/>
    <property type="project" value="UniProtKB-KW"/>
</dbReference>
<keyword evidence="4 6" id="KW-0143">Chaperone</keyword>
<dbReference type="InterPro" id="IPR001374">
    <property type="entry name" value="R3H_dom"/>
</dbReference>
<evidence type="ECO:0000313" key="8">
    <source>
        <dbReference type="EMBL" id="GAQ24866.1"/>
    </source>
</evidence>
<organism evidence="8">
    <name type="scientific">Tepidanaerobacter syntrophicus</name>
    <dbReference type="NCBI Taxonomy" id="224999"/>
    <lineage>
        <taxon>Bacteria</taxon>
        <taxon>Bacillati</taxon>
        <taxon>Bacillota</taxon>
        <taxon>Clostridia</taxon>
        <taxon>Thermosediminibacterales</taxon>
        <taxon>Tepidanaerobacteraceae</taxon>
        <taxon>Tepidanaerobacter</taxon>
    </lineage>
</organism>
<evidence type="ECO:0000313" key="9">
    <source>
        <dbReference type="Proteomes" id="UP000062160"/>
    </source>
</evidence>
<evidence type="ECO:0000256" key="4">
    <source>
        <dbReference type="ARBA" id="ARBA00023186"/>
    </source>
</evidence>
<dbReference type="SMART" id="SM00393">
    <property type="entry name" value="R3H"/>
    <property type="match status" value="1"/>
</dbReference>
<dbReference type="CDD" id="cd02414">
    <property type="entry name" value="KH-II_Jag"/>
    <property type="match status" value="1"/>
</dbReference>
<dbReference type="SUPFAM" id="SSF82708">
    <property type="entry name" value="R3H domain"/>
    <property type="match status" value="1"/>
</dbReference>
<dbReference type="GO" id="GO:0071555">
    <property type="term" value="P:cell wall organization"/>
    <property type="evidence" value="ECO:0007669"/>
    <property type="project" value="UniProtKB-KW"/>
</dbReference>
<evidence type="ECO:0000256" key="5">
    <source>
        <dbReference type="ARBA" id="ARBA00023316"/>
    </source>
</evidence>
<reference evidence="8" key="1">
    <citation type="journal article" date="2016" name="Genome Announc.">
        <title>Draft Genome Sequence of the Syntrophic Lactate-Degrading Bacterium Tepidanaerobacter syntrophicus JLT.</title>
        <authorList>
            <person name="Matsuura N."/>
            <person name="Ohashi A."/>
            <person name="Tourlousse D.M."/>
            <person name="Sekiguchi Y."/>
        </authorList>
    </citation>
    <scope>NUCLEOTIDE SEQUENCE [LARGE SCALE GENOMIC DNA]</scope>
    <source>
        <strain evidence="8">JL</strain>
    </source>
</reference>
<keyword evidence="1 6" id="KW-0963">Cytoplasm</keyword>
<dbReference type="InterPro" id="IPR038247">
    <property type="entry name" value="Jag_N_dom_sf"/>
</dbReference>
<dbReference type="OrthoDB" id="9794483at2"/>
<dbReference type="GO" id="GO:0005737">
    <property type="term" value="C:cytoplasm"/>
    <property type="evidence" value="ECO:0007669"/>
    <property type="project" value="UniProtKB-SubCell"/>
</dbReference>
<dbReference type="Gene3D" id="3.30.30.80">
    <property type="entry name" value="probable RNA-binding protein from clostridium symbiosum atcc 14940"/>
    <property type="match status" value="1"/>
</dbReference>
<gene>
    <name evidence="6" type="primary">khpB</name>
    <name evidence="6" type="synonym">eloR</name>
    <name evidence="8" type="ORF">TSYNT_6247</name>
</gene>
<dbReference type="PROSITE" id="PS51061">
    <property type="entry name" value="R3H"/>
    <property type="match status" value="1"/>
</dbReference>
<keyword evidence="3 6" id="KW-0133">Cell shape</keyword>
<protein>
    <recommendedName>
        <fullName evidence="6">RNA-binding protein KhpB</fullName>
    </recommendedName>
    <alternativeName>
        <fullName evidence="6">RNA-binding protein EloR</fullName>
    </alternativeName>
</protein>
<dbReference type="InterPro" id="IPR032782">
    <property type="entry name" value="KhpB_N"/>
</dbReference>
<sequence>MKVLEKQARTVDEAVQLALEELGVSRDEVEVEVIDEGNKGILSFLSKPTKVKVTVKPKPEEVAVGFLNGLLHFIDKNAKVKCLPEDEILKLEIESEDAGILIGKRGSTLDALQYLTSLVVNKNCEEFVRIVLDAENYREKREDTLEHLALKIADKVKETKKSIMLEPMYPNERRIIHTTLQKDRKIVTKSVGKEPYRRVIISLK</sequence>
<comment type="similarity">
    <text evidence="6">Belongs to the KhpB RNA-binding protein family.</text>
</comment>
<comment type="subcellular location">
    <subcellularLocation>
        <location evidence="6">Cytoplasm</location>
    </subcellularLocation>
</comment>
<dbReference type="STRING" id="224999.GCA_001485475_00872"/>
<dbReference type="EMBL" id="DF977000">
    <property type="protein sequence ID" value="GAQ24866.1"/>
    <property type="molecule type" value="Genomic_DNA"/>
</dbReference>
<dbReference type="Pfam" id="PF01424">
    <property type="entry name" value="R3H"/>
    <property type="match status" value="1"/>
</dbReference>